<dbReference type="InterPro" id="IPR035892">
    <property type="entry name" value="C2_domain_sf"/>
</dbReference>
<dbReference type="Gene3D" id="6.10.140.1330">
    <property type="match status" value="1"/>
</dbReference>
<evidence type="ECO:0000259" key="7">
    <source>
        <dbReference type="PROSITE" id="PS50004"/>
    </source>
</evidence>
<keyword evidence="2 3" id="KW-0040">ANK repeat</keyword>
<dbReference type="SUPFAM" id="SSF49562">
    <property type="entry name" value="C2 domain (Calcium/lipid-binding domain, CaLB)"/>
    <property type="match status" value="1"/>
</dbReference>
<evidence type="ECO:0000256" key="4">
    <source>
        <dbReference type="SAM" id="Coils"/>
    </source>
</evidence>
<dbReference type="Pfam" id="PF00023">
    <property type="entry name" value="Ank"/>
    <property type="match status" value="1"/>
</dbReference>
<dbReference type="CDD" id="cd00030">
    <property type="entry name" value="C2"/>
    <property type="match status" value="1"/>
</dbReference>
<feature type="chain" id="PRO_5042256003" description="C2 domain-containing protein" evidence="6">
    <location>
        <begin position="22"/>
        <end position="1331"/>
    </location>
</feature>
<dbReference type="InterPro" id="IPR002110">
    <property type="entry name" value="Ankyrin_rpt"/>
</dbReference>
<dbReference type="PROSITE" id="PS50004">
    <property type="entry name" value="C2"/>
    <property type="match status" value="1"/>
</dbReference>
<feature type="repeat" description="ANK" evidence="3">
    <location>
        <begin position="88"/>
        <end position="120"/>
    </location>
</feature>
<dbReference type="SUPFAM" id="SSF52540">
    <property type="entry name" value="P-loop containing nucleoside triphosphate hydrolases"/>
    <property type="match status" value="1"/>
</dbReference>
<proteinExistence type="predicted"/>
<dbReference type="Pfam" id="PF08477">
    <property type="entry name" value="Roc"/>
    <property type="match status" value="1"/>
</dbReference>
<keyword evidence="6" id="KW-0732">Signal</keyword>
<keyword evidence="4" id="KW-0175">Coiled coil</keyword>
<accession>A0AAD5M718</accession>
<dbReference type="Gene3D" id="2.60.40.150">
    <property type="entry name" value="C2 domain"/>
    <property type="match status" value="1"/>
</dbReference>
<feature type="repeat" description="ANK" evidence="3">
    <location>
        <begin position="122"/>
        <end position="154"/>
    </location>
</feature>
<reference evidence="8" key="1">
    <citation type="submission" date="2021-12" db="EMBL/GenBank/DDBJ databases">
        <title>Prjna785345.</title>
        <authorList>
            <person name="Rujirawat T."/>
            <person name="Krajaejun T."/>
        </authorList>
    </citation>
    <scope>NUCLEOTIDE SEQUENCE</scope>
    <source>
        <strain evidence="8">Pi057C3</strain>
    </source>
</reference>
<dbReference type="PROSITE" id="PS50088">
    <property type="entry name" value="ANK_REPEAT"/>
    <property type="match status" value="3"/>
</dbReference>
<evidence type="ECO:0000256" key="1">
    <source>
        <dbReference type="ARBA" id="ARBA00022737"/>
    </source>
</evidence>
<dbReference type="EMBL" id="JAKCXM010000026">
    <property type="protein sequence ID" value="KAJ0406950.1"/>
    <property type="molecule type" value="Genomic_DNA"/>
</dbReference>
<dbReference type="SMART" id="SM00248">
    <property type="entry name" value="ANK"/>
    <property type="match status" value="4"/>
</dbReference>
<dbReference type="PANTHER" id="PTHR24173">
    <property type="entry name" value="ANKYRIN REPEAT CONTAINING"/>
    <property type="match status" value="1"/>
</dbReference>
<dbReference type="SUPFAM" id="SSF48403">
    <property type="entry name" value="Ankyrin repeat"/>
    <property type="match status" value="1"/>
</dbReference>
<evidence type="ECO:0000256" key="3">
    <source>
        <dbReference type="PROSITE-ProRule" id="PRU00023"/>
    </source>
</evidence>
<evidence type="ECO:0000256" key="2">
    <source>
        <dbReference type="ARBA" id="ARBA00023043"/>
    </source>
</evidence>
<feature type="coiled-coil region" evidence="4">
    <location>
        <begin position="448"/>
        <end position="483"/>
    </location>
</feature>
<organism evidence="8 9">
    <name type="scientific">Pythium insidiosum</name>
    <name type="common">Pythiosis disease agent</name>
    <dbReference type="NCBI Taxonomy" id="114742"/>
    <lineage>
        <taxon>Eukaryota</taxon>
        <taxon>Sar</taxon>
        <taxon>Stramenopiles</taxon>
        <taxon>Oomycota</taxon>
        <taxon>Peronosporomycetes</taxon>
        <taxon>Pythiales</taxon>
        <taxon>Pythiaceae</taxon>
        <taxon>Pythium</taxon>
    </lineage>
</organism>
<evidence type="ECO:0000256" key="6">
    <source>
        <dbReference type="SAM" id="SignalP"/>
    </source>
</evidence>
<dbReference type="PROSITE" id="PS50297">
    <property type="entry name" value="ANK_REP_REGION"/>
    <property type="match status" value="3"/>
</dbReference>
<dbReference type="InterPro" id="IPR000008">
    <property type="entry name" value="C2_dom"/>
</dbReference>
<dbReference type="Pfam" id="PF12796">
    <property type="entry name" value="Ank_2"/>
    <property type="match status" value="1"/>
</dbReference>
<dbReference type="Gene3D" id="1.25.40.20">
    <property type="entry name" value="Ankyrin repeat-containing domain"/>
    <property type="match status" value="2"/>
</dbReference>
<feature type="domain" description="C2" evidence="7">
    <location>
        <begin position="1181"/>
        <end position="1310"/>
    </location>
</feature>
<dbReference type="Pfam" id="PF00168">
    <property type="entry name" value="C2"/>
    <property type="match status" value="1"/>
</dbReference>
<name>A0AAD5M718_PYTIN</name>
<keyword evidence="1" id="KW-0677">Repeat</keyword>
<feature type="compositionally biased region" description="Basic residues" evidence="5">
    <location>
        <begin position="251"/>
        <end position="261"/>
    </location>
</feature>
<keyword evidence="9" id="KW-1185">Reference proteome</keyword>
<protein>
    <recommendedName>
        <fullName evidence="7">C2 domain-containing protein</fullName>
    </recommendedName>
</protein>
<evidence type="ECO:0000256" key="5">
    <source>
        <dbReference type="SAM" id="MobiDB-lite"/>
    </source>
</evidence>
<dbReference type="PRINTS" id="PR00449">
    <property type="entry name" value="RASTRNSFRMNG"/>
</dbReference>
<feature type="repeat" description="ANK" evidence="3">
    <location>
        <begin position="55"/>
        <end position="87"/>
    </location>
</feature>
<evidence type="ECO:0000313" key="9">
    <source>
        <dbReference type="Proteomes" id="UP001209570"/>
    </source>
</evidence>
<sequence>MGDLIISGAATVLLVSSSGSAADPRALNAKVFGESVLNDAVAIVLFNTFLKFYESQKTPLHIAARDNAVEAAKALIAAGADLEATNWEECTPLHKAAFNGATETAIVLLAANARVDAVDQQAGETPLHKAALVDAPGVAKALIAAGARVDAVNSDGMTPLMLAIDDNSDSVERRLRILQLLMAGGAALPPHPGSASQAVSSNWEVASCWAEQRELGVELVQLPIEVYERGPNDIRAYFKSLVAQPPALDKQRKKAAARRDRRGSSAPRADHRPNIDENTDEVAAHHRRHSSVPRADYRSKICVVGPSTWGKTSFIKSFVRGEATLEEADVRTVGIDLFSWCFDIAETARYNVTLWDFAGQDEYQSAHSLFFSRRTLYVMCVNLKAYADALHSADGDDDPEALMNQFVDAHIIKWIRVICAHYPAACFVFVGTKADLIGHDPTKVRAISDDLQHRLRRSEQDIVDALERELVALRCERQHSEARRDPKDDLRLRIQALEALRSQRPRFLSAELLVVSSADLSGMQQMQRRLEDFIAESDTGFLMPPIYSQLHRYLHDKARLAVDSYVTDGKVSALVNSTFLSVSTLFEQVTASSAFQAVSMDELAAMLHVFHDLGDVLWYDRDPESSLAKTVFLSPSVVIDFVRCVVNHTLGRPEHAKTKLEKDVFPLIQSEGRVKHKLIERLDMWKDVSRETMLQLKELLWLFQLAYPHSADGMKWDSDLVIPLYWKRESEVATAISPPAGVISLHWEYVFRVYLPDNLFERFCVQNYAISASCDRKHTRDWYVLSNDDVMLEVLVHKRDVSIEGDSFLAVAISVTAQSTEIAWRELVMFCMSMERLLETYPGLWVSRSVVSSRGRRFDVDELVRERLEHDRAACESGSSAATTSPLLPPDISWYTQRRWRERTFTRVVNTPNDSVLQQIREDIQCIKQGQARVEQGQERMETKIAAGFEQTALLQEQTRNALMNMFAGATNRRLFPALWTLETEPHASTKTMTLRIRIRSDLSGMCFHEPLSLTVGDATIAKYGSFIQAGLSVFSCVVPDFLGKGVVEAIASECQKQIERTMAVHNLIDGLRLPHRGSADIPQSQVALSPDATLSLFVDLLRLVVADRGRVFDPLQMAELSGLECGYVTATGDYVWAHYDELLNRSADIQLAHKSTGDVATSADNAPALSMQVNGTETPPLQPLKPVPSAQQSSEPQMLSLRIVEVRGLRKGKSLGAQSPYCKWTLSADASAVIASGRTEPHKNGGVHPKWSSQTFAIRLPPQSSLKNLQLVVTVMCAGVVAAIKTTLGEGSLDLSPLLVDGKLVKQSTEHCIRLIWKGSLAGEMIVTLE</sequence>
<gene>
    <name evidence="8" type="ORF">P43SY_005183</name>
</gene>
<dbReference type="PANTHER" id="PTHR24173:SF74">
    <property type="entry name" value="ANKYRIN REPEAT DOMAIN-CONTAINING PROTEIN 16"/>
    <property type="match status" value="1"/>
</dbReference>
<dbReference type="Gene3D" id="3.40.50.300">
    <property type="entry name" value="P-loop containing nucleotide triphosphate hydrolases"/>
    <property type="match status" value="1"/>
</dbReference>
<dbReference type="SMART" id="SM00239">
    <property type="entry name" value="C2"/>
    <property type="match status" value="1"/>
</dbReference>
<dbReference type="InterPro" id="IPR036770">
    <property type="entry name" value="Ankyrin_rpt-contain_sf"/>
</dbReference>
<feature type="region of interest" description="Disordered" evidence="5">
    <location>
        <begin position="248"/>
        <end position="291"/>
    </location>
</feature>
<dbReference type="Proteomes" id="UP001209570">
    <property type="component" value="Unassembled WGS sequence"/>
</dbReference>
<comment type="caution">
    <text evidence="8">The sequence shown here is derived from an EMBL/GenBank/DDBJ whole genome shotgun (WGS) entry which is preliminary data.</text>
</comment>
<feature type="signal peptide" evidence="6">
    <location>
        <begin position="1"/>
        <end position="21"/>
    </location>
</feature>
<dbReference type="InterPro" id="IPR027417">
    <property type="entry name" value="P-loop_NTPase"/>
</dbReference>
<evidence type="ECO:0000313" key="8">
    <source>
        <dbReference type="EMBL" id="KAJ0406950.1"/>
    </source>
</evidence>